<evidence type="ECO:0000313" key="9">
    <source>
        <dbReference type="Proteomes" id="UP000681075"/>
    </source>
</evidence>
<dbReference type="Gene3D" id="1.10.150.900">
    <property type="match status" value="1"/>
</dbReference>
<feature type="domain" description="Peptidase M20 dimerisation" evidence="7">
    <location>
        <begin position="216"/>
        <end position="358"/>
    </location>
</feature>
<dbReference type="PROSITE" id="PS00758">
    <property type="entry name" value="ARGE_DAPE_CPG2_1"/>
    <property type="match status" value="1"/>
</dbReference>
<dbReference type="RefSeq" id="WP_420241952.1">
    <property type="nucleotide sequence ID" value="NZ_BOPV01000001.1"/>
</dbReference>
<evidence type="ECO:0000256" key="1">
    <source>
        <dbReference type="ARBA" id="ARBA00001947"/>
    </source>
</evidence>
<dbReference type="GO" id="GO:0046872">
    <property type="term" value="F:metal ion binding"/>
    <property type="evidence" value="ECO:0007669"/>
    <property type="project" value="UniProtKB-KW"/>
</dbReference>
<dbReference type="InterPro" id="IPR050072">
    <property type="entry name" value="Peptidase_M20A"/>
</dbReference>
<dbReference type="Pfam" id="PF01546">
    <property type="entry name" value="Peptidase_M20"/>
    <property type="match status" value="1"/>
</dbReference>
<dbReference type="NCBIfam" id="NF006596">
    <property type="entry name" value="PRK09133.1"/>
    <property type="match status" value="1"/>
</dbReference>
<feature type="chain" id="PRO_5035817465" evidence="6">
    <location>
        <begin position="19"/>
        <end position="463"/>
    </location>
</feature>
<evidence type="ECO:0000256" key="6">
    <source>
        <dbReference type="SAM" id="SignalP"/>
    </source>
</evidence>
<evidence type="ECO:0000256" key="3">
    <source>
        <dbReference type="ARBA" id="ARBA00022723"/>
    </source>
</evidence>
<sequence length="463" mass="49584">MKFAFGLLAATIAVPAAAADDLTNFRALYKELVEINTTLSVGSCTDAAKAMQARLKAAGYSDKDMLLVVPPGMPKKGNLVAVLHGTDKAAKAILLLAHIDVVEAKRADWKRDPFKLTEENGMFYGRGASDDKAMAAVFTDNMIRYKKEGLKPKRDIKLALTCGEETPHDFDGAQYLAEKHRPWVEAEFALNEGAGGRLDKDGKHLALDIQAGEKIYQDFQLEATGPGGHSSRPTKGNNPLYHVAAALSRIEAYEFPVAINAVTKANFEKTALVDKPNADDLKAAAATADAEAVARVARDPSRNSMMRTTCVATQIEGGHAPNALPQRTRANVNCRVLPGVPMEEIRQQLIKVIADPTVEVTAIGAPGFNAPVPALTPKILGPATQVAAKLWPDVPLIPAMSTGATDGRYLNEAGIPTVGLSGMFHGPEGAGAHGLDEHIRVQSLYDGREFLYQVVKLYADQAS</sequence>
<feature type="signal peptide" evidence="6">
    <location>
        <begin position="1"/>
        <end position="18"/>
    </location>
</feature>
<dbReference type="PROSITE" id="PS00759">
    <property type="entry name" value="ARGE_DAPE_CPG2_2"/>
    <property type="match status" value="1"/>
</dbReference>
<keyword evidence="5" id="KW-0862">Zinc</keyword>
<keyword evidence="9" id="KW-1185">Reference proteome</keyword>
<evidence type="ECO:0000256" key="4">
    <source>
        <dbReference type="ARBA" id="ARBA00022801"/>
    </source>
</evidence>
<comment type="similarity">
    <text evidence="2">Belongs to the peptidase M20A family.</text>
</comment>
<name>A0A8S8XC59_9PROT</name>
<dbReference type="EMBL" id="BOPV01000001">
    <property type="protein sequence ID" value="GIL38885.1"/>
    <property type="molecule type" value="Genomic_DNA"/>
</dbReference>
<dbReference type="InterPro" id="IPR036264">
    <property type="entry name" value="Bact_exopeptidase_dim_dom"/>
</dbReference>
<evidence type="ECO:0000256" key="2">
    <source>
        <dbReference type="ARBA" id="ARBA00006247"/>
    </source>
</evidence>
<reference evidence="8" key="1">
    <citation type="submission" date="2021-02" db="EMBL/GenBank/DDBJ databases">
        <title>Genome sequence of Rhodospirillales sp. strain TMPK1 isolated from soil.</title>
        <authorList>
            <person name="Nakai R."/>
            <person name="Kusada H."/>
            <person name="Tamaki H."/>
        </authorList>
    </citation>
    <scope>NUCLEOTIDE SEQUENCE</scope>
    <source>
        <strain evidence="8">TMPK1</strain>
    </source>
</reference>
<comment type="cofactor">
    <cofactor evidence="1">
        <name>Zn(2+)</name>
        <dbReference type="ChEBI" id="CHEBI:29105"/>
    </cofactor>
</comment>
<dbReference type="GO" id="GO:0016787">
    <property type="term" value="F:hydrolase activity"/>
    <property type="evidence" value="ECO:0007669"/>
    <property type="project" value="UniProtKB-KW"/>
</dbReference>
<keyword evidence="3" id="KW-0479">Metal-binding</keyword>
<protein>
    <submittedName>
        <fullName evidence="8">Peptidase M20</fullName>
    </submittedName>
</protein>
<dbReference type="PANTHER" id="PTHR43808:SF8">
    <property type="entry name" value="PEPTIDASE M20 DIMERISATION DOMAIN-CONTAINING PROTEIN"/>
    <property type="match status" value="1"/>
</dbReference>
<dbReference type="SUPFAM" id="SSF55031">
    <property type="entry name" value="Bacterial exopeptidase dimerisation domain"/>
    <property type="match status" value="1"/>
</dbReference>
<evidence type="ECO:0000259" key="7">
    <source>
        <dbReference type="Pfam" id="PF07687"/>
    </source>
</evidence>
<evidence type="ECO:0000256" key="5">
    <source>
        <dbReference type="ARBA" id="ARBA00022833"/>
    </source>
</evidence>
<organism evidence="8 9">
    <name type="scientific">Roseiterribacter gracilis</name>
    <dbReference type="NCBI Taxonomy" id="2812848"/>
    <lineage>
        <taxon>Bacteria</taxon>
        <taxon>Pseudomonadati</taxon>
        <taxon>Pseudomonadota</taxon>
        <taxon>Alphaproteobacteria</taxon>
        <taxon>Rhodospirillales</taxon>
        <taxon>Roseiterribacteraceae</taxon>
        <taxon>Roseiterribacter</taxon>
    </lineage>
</organism>
<accession>A0A8S8XC59</accession>
<proteinExistence type="inferred from homology"/>
<dbReference type="Proteomes" id="UP000681075">
    <property type="component" value="Unassembled WGS sequence"/>
</dbReference>
<gene>
    <name evidence="8" type="ORF">TMPK1_11220</name>
</gene>
<dbReference type="Pfam" id="PF07687">
    <property type="entry name" value="M20_dimer"/>
    <property type="match status" value="1"/>
</dbReference>
<dbReference type="InterPro" id="IPR001261">
    <property type="entry name" value="ArgE/DapE_CS"/>
</dbReference>
<evidence type="ECO:0000313" key="8">
    <source>
        <dbReference type="EMBL" id="GIL38885.1"/>
    </source>
</evidence>
<dbReference type="Gene3D" id="3.40.630.10">
    <property type="entry name" value="Zn peptidases"/>
    <property type="match status" value="1"/>
</dbReference>
<dbReference type="InterPro" id="IPR002933">
    <property type="entry name" value="Peptidase_M20"/>
</dbReference>
<dbReference type="SUPFAM" id="SSF53187">
    <property type="entry name" value="Zn-dependent exopeptidases"/>
    <property type="match status" value="1"/>
</dbReference>
<dbReference type="Gene3D" id="3.30.70.360">
    <property type="match status" value="1"/>
</dbReference>
<dbReference type="InterPro" id="IPR011650">
    <property type="entry name" value="Peptidase_M20_dimer"/>
</dbReference>
<comment type="caution">
    <text evidence="8">The sequence shown here is derived from an EMBL/GenBank/DDBJ whole genome shotgun (WGS) entry which is preliminary data.</text>
</comment>
<dbReference type="PANTHER" id="PTHR43808">
    <property type="entry name" value="ACETYLORNITHINE DEACETYLASE"/>
    <property type="match status" value="1"/>
</dbReference>
<dbReference type="AlphaFoldDB" id="A0A8S8XC59"/>
<keyword evidence="6" id="KW-0732">Signal</keyword>
<keyword evidence="4" id="KW-0378">Hydrolase</keyword>